<gene>
    <name evidence="1" type="ORF">HX858_09310</name>
</gene>
<comment type="caution">
    <text evidence="1">The sequence shown here is derived from an EMBL/GenBank/DDBJ whole genome shotgun (WGS) entry which is preliminary data.</text>
</comment>
<name>A0A7K4MXF8_9ARCH</name>
<reference evidence="1 2" key="1">
    <citation type="journal article" date="2019" name="Environ. Microbiol.">
        <title>Genomics insights into ecotype formation of ammonia-oxidizing archaea in the deep ocean.</title>
        <authorList>
            <person name="Wang Y."/>
            <person name="Huang J.M."/>
            <person name="Cui G.J."/>
            <person name="Nunoura T."/>
            <person name="Takaki Y."/>
            <person name="Li W.L."/>
            <person name="Li J."/>
            <person name="Gao Z.M."/>
            <person name="Takai K."/>
            <person name="Zhang A.Q."/>
            <person name="Stepanauskas R."/>
        </authorList>
    </citation>
    <scope>NUCLEOTIDE SEQUENCE [LARGE SCALE GENOMIC DNA]</scope>
    <source>
        <strain evidence="1 2">L15a</strain>
    </source>
</reference>
<accession>A0A7K4MXF8</accession>
<protein>
    <recommendedName>
        <fullName evidence="3">Lipoprotein</fullName>
    </recommendedName>
</protein>
<sequence length="62" mass="7146">MRYLIIFLFLSLFLGACENTRHSIGLTGKPLASDGKFEDTLKFQYKIIFGKIRSKKSEEDDD</sequence>
<dbReference type="PROSITE" id="PS51257">
    <property type="entry name" value="PROKAR_LIPOPROTEIN"/>
    <property type="match status" value="1"/>
</dbReference>
<organism evidence="1 2">
    <name type="scientific">Marine Group I thaumarchaeote</name>
    <dbReference type="NCBI Taxonomy" id="2511932"/>
    <lineage>
        <taxon>Archaea</taxon>
        <taxon>Nitrososphaerota</taxon>
        <taxon>Marine Group I</taxon>
    </lineage>
</organism>
<evidence type="ECO:0008006" key="3">
    <source>
        <dbReference type="Google" id="ProtNLM"/>
    </source>
</evidence>
<dbReference type="EMBL" id="JACATH010000026">
    <property type="protein sequence ID" value="NWJ57924.1"/>
    <property type="molecule type" value="Genomic_DNA"/>
</dbReference>
<dbReference type="AlphaFoldDB" id="A0A7K4MXF8"/>
<evidence type="ECO:0000313" key="1">
    <source>
        <dbReference type="EMBL" id="NWJ57924.1"/>
    </source>
</evidence>
<evidence type="ECO:0000313" key="2">
    <source>
        <dbReference type="Proteomes" id="UP000575480"/>
    </source>
</evidence>
<proteinExistence type="predicted"/>
<dbReference type="Proteomes" id="UP000575480">
    <property type="component" value="Unassembled WGS sequence"/>
</dbReference>